<feature type="domain" description="HTH marR-type" evidence="4">
    <location>
        <begin position="1"/>
        <end position="139"/>
    </location>
</feature>
<evidence type="ECO:0000256" key="2">
    <source>
        <dbReference type="ARBA" id="ARBA00023125"/>
    </source>
</evidence>
<dbReference type="PRINTS" id="PR00598">
    <property type="entry name" value="HTHMARR"/>
</dbReference>
<dbReference type="GO" id="GO:0003677">
    <property type="term" value="F:DNA binding"/>
    <property type="evidence" value="ECO:0007669"/>
    <property type="project" value="UniProtKB-KW"/>
</dbReference>
<evidence type="ECO:0000259" key="4">
    <source>
        <dbReference type="PROSITE" id="PS50995"/>
    </source>
</evidence>
<accession>A0A1M4XPZ4</accession>
<keyword evidence="1" id="KW-0805">Transcription regulation</keyword>
<dbReference type="PANTHER" id="PTHR42756:SF1">
    <property type="entry name" value="TRANSCRIPTIONAL REPRESSOR OF EMRAB OPERON"/>
    <property type="match status" value="1"/>
</dbReference>
<gene>
    <name evidence="5" type="ORF">SAMN02745249_01499</name>
</gene>
<dbReference type="STRING" id="1121025.SAMN02745249_01499"/>
<dbReference type="SUPFAM" id="SSF46785">
    <property type="entry name" value="Winged helix' DNA-binding domain"/>
    <property type="match status" value="1"/>
</dbReference>
<keyword evidence="2 5" id="KW-0238">DNA-binding</keyword>
<sequence length="148" mass="17402">MTPELSDDYILACMSAKRTTQFLPDPPEGLRKRHIYIIKICYDLSLELDEVRVSDVAEKINMTLPSITRNITTLEENGYLRKEENSEDRRVVNIILTDKGLALYKEDVYGFHKKNSELLKDISEEDMRNTIKTIHKIYHLMEKEYMES</sequence>
<name>A0A1M4XPZ4_9LACT</name>
<keyword evidence="3" id="KW-0804">Transcription</keyword>
<evidence type="ECO:0000256" key="3">
    <source>
        <dbReference type="ARBA" id="ARBA00023163"/>
    </source>
</evidence>
<dbReference type="Gene3D" id="1.10.10.10">
    <property type="entry name" value="Winged helix-like DNA-binding domain superfamily/Winged helix DNA-binding domain"/>
    <property type="match status" value="1"/>
</dbReference>
<dbReference type="OrthoDB" id="327696at2"/>
<keyword evidence="6" id="KW-1185">Reference proteome</keyword>
<dbReference type="GO" id="GO:0003700">
    <property type="term" value="F:DNA-binding transcription factor activity"/>
    <property type="evidence" value="ECO:0007669"/>
    <property type="project" value="InterPro"/>
</dbReference>
<dbReference type="Pfam" id="PF01047">
    <property type="entry name" value="MarR"/>
    <property type="match status" value="1"/>
</dbReference>
<evidence type="ECO:0000256" key="1">
    <source>
        <dbReference type="ARBA" id="ARBA00023015"/>
    </source>
</evidence>
<dbReference type="InterPro" id="IPR036388">
    <property type="entry name" value="WH-like_DNA-bd_sf"/>
</dbReference>
<dbReference type="InterPro" id="IPR000835">
    <property type="entry name" value="HTH_MarR-typ"/>
</dbReference>
<dbReference type="PANTHER" id="PTHR42756">
    <property type="entry name" value="TRANSCRIPTIONAL REGULATOR, MARR"/>
    <property type="match status" value="1"/>
</dbReference>
<dbReference type="AlphaFoldDB" id="A0A1M4XPZ4"/>
<organism evidence="5 6">
    <name type="scientific">Atopostipes suicloacalis DSM 15692</name>
    <dbReference type="NCBI Taxonomy" id="1121025"/>
    <lineage>
        <taxon>Bacteria</taxon>
        <taxon>Bacillati</taxon>
        <taxon>Bacillota</taxon>
        <taxon>Bacilli</taxon>
        <taxon>Lactobacillales</taxon>
        <taxon>Carnobacteriaceae</taxon>
        <taxon>Atopostipes</taxon>
    </lineage>
</organism>
<evidence type="ECO:0000313" key="6">
    <source>
        <dbReference type="Proteomes" id="UP000184128"/>
    </source>
</evidence>
<dbReference type="InterPro" id="IPR023187">
    <property type="entry name" value="Tscrpt_reg_MarR-type_CS"/>
</dbReference>
<reference evidence="5 6" key="1">
    <citation type="submission" date="2016-11" db="EMBL/GenBank/DDBJ databases">
        <authorList>
            <person name="Jaros S."/>
            <person name="Januszkiewicz K."/>
            <person name="Wedrychowicz H."/>
        </authorList>
    </citation>
    <scope>NUCLEOTIDE SEQUENCE [LARGE SCALE GENOMIC DNA]</scope>
    <source>
        <strain evidence="5 6">DSM 15692</strain>
    </source>
</reference>
<dbReference type="Proteomes" id="UP000184128">
    <property type="component" value="Unassembled WGS sequence"/>
</dbReference>
<dbReference type="PROSITE" id="PS01117">
    <property type="entry name" value="HTH_MARR_1"/>
    <property type="match status" value="1"/>
</dbReference>
<dbReference type="RefSeq" id="WP_073298243.1">
    <property type="nucleotide sequence ID" value="NZ_FQUF01000022.1"/>
</dbReference>
<dbReference type="SMART" id="SM00347">
    <property type="entry name" value="HTH_MARR"/>
    <property type="match status" value="1"/>
</dbReference>
<proteinExistence type="predicted"/>
<protein>
    <submittedName>
        <fullName evidence="5">DNA-binding transcriptional regulator, MarR family</fullName>
    </submittedName>
</protein>
<dbReference type="InterPro" id="IPR036390">
    <property type="entry name" value="WH_DNA-bd_sf"/>
</dbReference>
<dbReference type="PROSITE" id="PS50995">
    <property type="entry name" value="HTH_MARR_2"/>
    <property type="match status" value="1"/>
</dbReference>
<evidence type="ECO:0000313" key="5">
    <source>
        <dbReference type="EMBL" id="SHE95302.1"/>
    </source>
</evidence>
<dbReference type="EMBL" id="FQUF01000022">
    <property type="protein sequence ID" value="SHE95302.1"/>
    <property type="molecule type" value="Genomic_DNA"/>
</dbReference>